<keyword evidence="1" id="KW-1133">Transmembrane helix</keyword>
<evidence type="ECO:0000313" key="2">
    <source>
        <dbReference type="EMBL" id="SFJ35089.1"/>
    </source>
</evidence>
<organism evidence="2 3">
    <name type="scientific">Jannaschia pohangensis</name>
    <dbReference type="NCBI Taxonomy" id="390807"/>
    <lineage>
        <taxon>Bacteria</taxon>
        <taxon>Pseudomonadati</taxon>
        <taxon>Pseudomonadota</taxon>
        <taxon>Alphaproteobacteria</taxon>
        <taxon>Rhodobacterales</taxon>
        <taxon>Roseobacteraceae</taxon>
        <taxon>Jannaschia</taxon>
    </lineage>
</organism>
<feature type="transmembrane region" description="Helical" evidence="1">
    <location>
        <begin position="33"/>
        <end position="57"/>
    </location>
</feature>
<dbReference type="STRING" id="390807.SAMN04488095_2598"/>
<keyword evidence="1" id="KW-0472">Membrane</keyword>
<accession>A0A1I3QNK8</accession>
<dbReference type="EMBL" id="FORA01000003">
    <property type="protein sequence ID" value="SFJ35089.1"/>
    <property type="molecule type" value="Genomic_DNA"/>
</dbReference>
<evidence type="ECO:0000256" key="1">
    <source>
        <dbReference type="SAM" id="Phobius"/>
    </source>
</evidence>
<dbReference type="AlphaFoldDB" id="A0A1I3QNK8"/>
<dbReference type="Proteomes" id="UP000199110">
    <property type="component" value="Unassembled WGS sequence"/>
</dbReference>
<evidence type="ECO:0000313" key="3">
    <source>
        <dbReference type="Proteomes" id="UP000199110"/>
    </source>
</evidence>
<name>A0A1I3QNK8_9RHOB</name>
<reference evidence="2 3" key="1">
    <citation type="submission" date="2016-10" db="EMBL/GenBank/DDBJ databases">
        <authorList>
            <person name="de Groot N.N."/>
        </authorList>
    </citation>
    <scope>NUCLEOTIDE SEQUENCE [LARGE SCALE GENOMIC DNA]</scope>
    <source>
        <strain evidence="2 3">DSM 19073</strain>
    </source>
</reference>
<sequence>MFRNGILLIVLGTALFALRTIMARGGIPAESATMFQAMLFGAVALGILGAALALFAYSKRES</sequence>
<keyword evidence="3" id="KW-1185">Reference proteome</keyword>
<keyword evidence="1" id="KW-0812">Transmembrane</keyword>
<gene>
    <name evidence="2" type="ORF">SAMN04488095_2598</name>
</gene>
<dbReference type="RefSeq" id="WP_092781350.1">
    <property type="nucleotide sequence ID" value="NZ_FORA01000003.1"/>
</dbReference>
<proteinExistence type="predicted"/>
<protein>
    <submittedName>
        <fullName evidence="2">Uncharacterized protein</fullName>
    </submittedName>
</protein>